<evidence type="ECO:0000313" key="3">
    <source>
        <dbReference type="Proteomes" id="UP000019402"/>
    </source>
</evidence>
<dbReference type="eggNOG" id="COG0110">
    <property type="taxonomic scope" value="Bacteria"/>
</dbReference>
<protein>
    <recommendedName>
        <fullName evidence="1">PglD N-terminal domain-containing protein</fullName>
    </recommendedName>
</protein>
<feature type="domain" description="PglD N-terminal" evidence="1">
    <location>
        <begin position="5"/>
        <end position="74"/>
    </location>
</feature>
<reference evidence="2 3" key="1">
    <citation type="journal article" date="2014" name="Genome Announc.">
        <title>Draft Genome Sequence of Cytophaga fermentans JCM 21142T, a Facultative Anaerobe Isolated from Marine Mud.</title>
        <authorList>
            <person name="Starns D."/>
            <person name="Oshima K."/>
            <person name="Suda W."/>
            <person name="Iino T."/>
            <person name="Yuki M."/>
            <person name="Inoue J."/>
            <person name="Kitamura K."/>
            <person name="Iida T."/>
            <person name="Darby A."/>
            <person name="Hattori M."/>
            <person name="Ohkuma M."/>
        </authorList>
    </citation>
    <scope>NUCLEOTIDE SEQUENCE [LARGE SCALE GENOMIC DNA]</scope>
    <source>
        <strain evidence="2 3">JCM 21142</strain>
    </source>
</reference>
<dbReference type="OrthoDB" id="708224at2"/>
<keyword evidence="3" id="KW-1185">Reference proteome</keyword>
<dbReference type="Proteomes" id="UP000019402">
    <property type="component" value="Unassembled WGS sequence"/>
</dbReference>
<gene>
    <name evidence="2" type="ORF">JCM21142_41937</name>
</gene>
<dbReference type="AlphaFoldDB" id="W7XXR4"/>
<dbReference type="EMBL" id="BAMD01000020">
    <property type="protein sequence ID" value="GAF03270.1"/>
    <property type="molecule type" value="Genomic_DNA"/>
</dbReference>
<dbReference type="Gene3D" id="3.40.50.20">
    <property type="match status" value="1"/>
</dbReference>
<proteinExistence type="predicted"/>
<accession>W7XXR4</accession>
<comment type="caution">
    <text evidence="2">The sequence shown here is derived from an EMBL/GenBank/DDBJ whole genome shotgun (WGS) entry which is preliminary data.</text>
</comment>
<dbReference type="STRING" id="869213.GCA_000517085_00281"/>
<dbReference type="Pfam" id="PF17836">
    <property type="entry name" value="PglD_N"/>
    <property type="match status" value="1"/>
</dbReference>
<dbReference type="InterPro" id="IPR041561">
    <property type="entry name" value="PglD_N"/>
</dbReference>
<sequence length="76" mass="8305">MMVDVIIIGAGGHAAEVNDYIICSKGRNGNPDINVIGFIDDDPDSYKSYNYDAPYLGSLGNHDVSLKYFYIMAIAI</sequence>
<dbReference type="RefSeq" id="WP_052522192.1">
    <property type="nucleotide sequence ID" value="NZ_BAMD01000020.1"/>
</dbReference>
<evidence type="ECO:0000259" key="1">
    <source>
        <dbReference type="Pfam" id="PF17836"/>
    </source>
</evidence>
<evidence type="ECO:0000313" key="2">
    <source>
        <dbReference type="EMBL" id="GAF03270.1"/>
    </source>
</evidence>
<organism evidence="2 3">
    <name type="scientific">Saccharicrinis fermentans DSM 9555 = JCM 21142</name>
    <dbReference type="NCBI Taxonomy" id="869213"/>
    <lineage>
        <taxon>Bacteria</taxon>
        <taxon>Pseudomonadati</taxon>
        <taxon>Bacteroidota</taxon>
        <taxon>Bacteroidia</taxon>
        <taxon>Marinilabiliales</taxon>
        <taxon>Marinilabiliaceae</taxon>
        <taxon>Saccharicrinis</taxon>
    </lineage>
</organism>
<name>W7XXR4_9BACT</name>